<protein>
    <submittedName>
        <fullName evidence="2">Uncharacterized protein</fullName>
    </submittedName>
</protein>
<sequence length="280" mass="33762">MKKFERKYYLLNYIVVFGIILLFLNDHYFKWEFSNWITGKLSDFIGLLILPFFLTFFFPKTMKWHVILTGLFFVFWKSPFSQGFIDVYNSIAFIEITRVVDYSDLVALSILPLSYYFLKQIFIIDKLRIDKINIHPVIILFPSIIIFMATSPPYWHRFTHSEGDIKFYKNTIKVKMNQEEVLEKMRDYKIEAVVDTTFGNDFHRDSYVKELGFYQIDQIIIDTDTIRDVKFSMISFKEGRTKVFLNSMNISKNIKEKDVKNELRKYYRKLLRKYIKEKVK</sequence>
<keyword evidence="1" id="KW-0812">Transmembrane</keyword>
<keyword evidence="1" id="KW-1133">Transmembrane helix</keyword>
<organism evidence="2 3">
    <name type="scientific">Flavivirga spongiicola</name>
    <dbReference type="NCBI Taxonomy" id="421621"/>
    <lineage>
        <taxon>Bacteria</taxon>
        <taxon>Pseudomonadati</taxon>
        <taxon>Bacteroidota</taxon>
        <taxon>Flavobacteriia</taxon>
        <taxon>Flavobacteriales</taxon>
        <taxon>Flavobacteriaceae</taxon>
        <taxon>Flavivirga</taxon>
    </lineage>
</organism>
<evidence type="ECO:0000256" key="1">
    <source>
        <dbReference type="SAM" id="Phobius"/>
    </source>
</evidence>
<feature type="transmembrane region" description="Helical" evidence="1">
    <location>
        <begin position="136"/>
        <end position="155"/>
    </location>
</feature>
<proteinExistence type="predicted"/>
<name>A0ABU7XWH2_9FLAO</name>
<comment type="caution">
    <text evidence="2">The sequence shown here is derived from an EMBL/GenBank/DDBJ whole genome shotgun (WGS) entry which is preliminary data.</text>
</comment>
<feature type="transmembrane region" description="Helical" evidence="1">
    <location>
        <begin position="105"/>
        <end position="124"/>
    </location>
</feature>
<keyword evidence="1" id="KW-0472">Membrane</keyword>
<feature type="transmembrane region" description="Helical" evidence="1">
    <location>
        <begin position="9"/>
        <end position="29"/>
    </location>
</feature>
<evidence type="ECO:0000313" key="3">
    <source>
        <dbReference type="Proteomes" id="UP001337305"/>
    </source>
</evidence>
<reference evidence="2 3" key="1">
    <citation type="submission" date="2022-09" db="EMBL/GenBank/DDBJ databases">
        <title>Genome sequencing of Flavivirga sp. MEBiC05379.</title>
        <authorList>
            <person name="Oh H.-M."/>
            <person name="Kwon K.K."/>
            <person name="Park M.J."/>
            <person name="Yang S.-H."/>
        </authorList>
    </citation>
    <scope>NUCLEOTIDE SEQUENCE [LARGE SCALE GENOMIC DNA]</scope>
    <source>
        <strain evidence="2 3">MEBiC05379</strain>
    </source>
</reference>
<evidence type="ECO:0000313" key="2">
    <source>
        <dbReference type="EMBL" id="MEF3835067.1"/>
    </source>
</evidence>
<dbReference type="RefSeq" id="WP_303307369.1">
    <property type="nucleotide sequence ID" value="NZ_JAODOP010000004.1"/>
</dbReference>
<dbReference type="Proteomes" id="UP001337305">
    <property type="component" value="Unassembled WGS sequence"/>
</dbReference>
<accession>A0ABU7XWH2</accession>
<dbReference type="EMBL" id="JAODOP010000004">
    <property type="protein sequence ID" value="MEF3835067.1"/>
    <property type="molecule type" value="Genomic_DNA"/>
</dbReference>
<feature type="transmembrane region" description="Helical" evidence="1">
    <location>
        <begin position="41"/>
        <end position="59"/>
    </location>
</feature>
<keyword evidence="3" id="KW-1185">Reference proteome</keyword>
<gene>
    <name evidence="2" type="ORF">N1F79_18185</name>
</gene>